<evidence type="ECO:0000256" key="3">
    <source>
        <dbReference type="ARBA" id="ARBA00022448"/>
    </source>
</evidence>
<sequence length="157" mass="17293">MMWCIRRVCAGAGAPDRPIRIRRHPQASEIPRLGSKFLRNQRPEIVLRTTPSKHLRKVVWAVEAAGPGGAWDRSDGGDGTESSKAGLCSYAVGEYRTVEQEGARSQDRRVDVAVAAAVTVVLGVGNRVLYKLALVPLKHYPFFLAQLATFGYYRLSV</sequence>
<organism evidence="7 8">
    <name type="scientific">Prunus armeniaca</name>
    <name type="common">Apricot</name>
    <name type="synonym">Armeniaca vulgaris</name>
    <dbReference type="NCBI Taxonomy" id="36596"/>
    <lineage>
        <taxon>Eukaryota</taxon>
        <taxon>Viridiplantae</taxon>
        <taxon>Streptophyta</taxon>
        <taxon>Embryophyta</taxon>
        <taxon>Tracheophyta</taxon>
        <taxon>Spermatophyta</taxon>
        <taxon>Magnoliopsida</taxon>
        <taxon>eudicotyledons</taxon>
        <taxon>Gunneridae</taxon>
        <taxon>Pentapetalae</taxon>
        <taxon>rosids</taxon>
        <taxon>fabids</taxon>
        <taxon>Rosales</taxon>
        <taxon>Rosaceae</taxon>
        <taxon>Amygdaloideae</taxon>
        <taxon>Amygdaleae</taxon>
        <taxon>Prunus</taxon>
    </lineage>
</organism>
<keyword evidence="6" id="KW-0472">Membrane</keyword>
<evidence type="ECO:0000256" key="6">
    <source>
        <dbReference type="ARBA" id="ARBA00023136"/>
    </source>
</evidence>
<comment type="similarity">
    <text evidence="2">Belongs to the CRT-like transporter family.</text>
</comment>
<evidence type="ECO:0000313" key="8">
    <source>
        <dbReference type="Proteomes" id="UP000507245"/>
    </source>
</evidence>
<dbReference type="PANTHER" id="PTHR31326:SF3">
    <property type="entry name" value="PROTEIN CLT3, CHLOROPLASTIC"/>
    <property type="match status" value="1"/>
</dbReference>
<evidence type="ECO:0000256" key="4">
    <source>
        <dbReference type="ARBA" id="ARBA00022692"/>
    </source>
</evidence>
<proteinExistence type="inferred from homology"/>
<evidence type="ECO:0000256" key="2">
    <source>
        <dbReference type="ARBA" id="ARBA00006690"/>
    </source>
</evidence>
<dbReference type="AlphaFoldDB" id="A0A6J5XAR6"/>
<comment type="subcellular location">
    <subcellularLocation>
        <location evidence="1">Membrane</location>
        <topology evidence="1">Multi-pass membrane protein</topology>
    </subcellularLocation>
</comment>
<dbReference type="GO" id="GO:0016020">
    <property type="term" value="C:membrane"/>
    <property type="evidence" value="ECO:0007669"/>
    <property type="project" value="UniProtKB-SubCell"/>
</dbReference>
<dbReference type="OrthoDB" id="1748847at2759"/>
<dbReference type="EMBL" id="CAEKKB010000004">
    <property type="protein sequence ID" value="CAB4309132.1"/>
    <property type="molecule type" value="Genomic_DNA"/>
</dbReference>
<accession>A0A6J5XAR6</accession>
<dbReference type="PANTHER" id="PTHR31326">
    <property type="entry name" value="PROTEIN CLT2, CHLOROPLASTIC"/>
    <property type="match status" value="1"/>
</dbReference>
<evidence type="ECO:0000256" key="1">
    <source>
        <dbReference type="ARBA" id="ARBA00004141"/>
    </source>
</evidence>
<dbReference type="Proteomes" id="UP000507245">
    <property type="component" value="Unassembled WGS sequence"/>
</dbReference>
<protein>
    <submittedName>
        <fullName evidence="7">Uncharacterized protein</fullName>
    </submittedName>
</protein>
<keyword evidence="8" id="KW-1185">Reference proteome</keyword>
<keyword evidence="3" id="KW-0813">Transport</keyword>
<reference evidence="8" key="1">
    <citation type="journal article" date="2020" name="Genome Biol.">
        <title>Gamete binning: chromosome-level and haplotype-resolved genome assembly enabled by high-throughput single-cell sequencing of gamete genomes.</title>
        <authorList>
            <person name="Campoy J.A."/>
            <person name="Sun H."/>
            <person name="Goel M."/>
            <person name="Jiao W.-B."/>
            <person name="Folz-Donahue K."/>
            <person name="Wang N."/>
            <person name="Rubio M."/>
            <person name="Liu C."/>
            <person name="Kukat C."/>
            <person name="Ruiz D."/>
            <person name="Huettel B."/>
            <person name="Schneeberger K."/>
        </authorList>
    </citation>
    <scope>NUCLEOTIDE SEQUENCE [LARGE SCALE GENOMIC DNA]</scope>
    <source>
        <strain evidence="8">cv. Rojo Pasion</strain>
    </source>
</reference>
<evidence type="ECO:0000256" key="5">
    <source>
        <dbReference type="ARBA" id="ARBA00022989"/>
    </source>
</evidence>
<keyword evidence="5" id="KW-1133">Transmembrane helix</keyword>
<gene>
    <name evidence="7" type="ORF">ORAREDHAP_LOCUS29937</name>
</gene>
<dbReference type="InterPro" id="IPR013936">
    <property type="entry name" value="CRT-like"/>
</dbReference>
<evidence type="ECO:0000313" key="7">
    <source>
        <dbReference type="EMBL" id="CAB4309132.1"/>
    </source>
</evidence>
<name>A0A6J5XAR6_PRUAR</name>
<keyword evidence="4" id="KW-0812">Transmembrane</keyword>